<organism evidence="2 3">
    <name type="scientific">Seiridium unicorne</name>
    <dbReference type="NCBI Taxonomy" id="138068"/>
    <lineage>
        <taxon>Eukaryota</taxon>
        <taxon>Fungi</taxon>
        <taxon>Dikarya</taxon>
        <taxon>Ascomycota</taxon>
        <taxon>Pezizomycotina</taxon>
        <taxon>Sordariomycetes</taxon>
        <taxon>Xylariomycetidae</taxon>
        <taxon>Amphisphaeriales</taxon>
        <taxon>Sporocadaceae</taxon>
        <taxon>Seiridium</taxon>
    </lineage>
</organism>
<sequence>MDDATVTAVSPPWGALPVEQYLIRNWDTSSSLPVPAQTRGLVASFLHNLAEIPSSWDATTSRGSQQQPQALDREPTPQEISTILAPWRDVQLRDVALQLWRDRHHGTANEAVWVRTYFPASDPSTKSAADDKFQEWIALDRERDPNFEEATLSWRILDDPSILSSGQGGAGSDDSWEPVFGVLPELAGPSQSLSRKPGGGNPALQEELDELRQQLQELQAAEGGEGDFEAETTDAGIQLQELAVGSFLLVADAHAFGSDRLRLLFLDARGNIVRESRILVGEIHVLKGEWFRSSWSDTEDWWLGGEVGVNYRADSAVGKELYGTT</sequence>
<accession>A0ABR2V6N4</accession>
<protein>
    <submittedName>
        <fullName evidence="2">Uncharacterized protein</fullName>
    </submittedName>
</protein>
<feature type="compositionally biased region" description="Polar residues" evidence="1">
    <location>
        <begin position="56"/>
        <end position="69"/>
    </location>
</feature>
<evidence type="ECO:0000313" key="2">
    <source>
        <dbReference type="EMBL" id="KAK9422562.1"/>
    </source>
</evidence>
<dbReference type="Proteomes" id="UP001408356">
    <property type="component" value="Unassembled WGS sequence"/>
</dbReference>
<comment type="caution">
    <text evidence="2">The sequence shown here is derived from an EMBL/GenBank/DDBJ whole genome shotgun (WGS) entry which is preliminary data.</text>
</comment>
<evidence type="ECO:0000313" key="3">
    <source>
        <dbReference type="Proteomes" id="UP001408356"/>
    </source>
</evidence>
<proteinExistence type="predicted"/>
<reference evidence="2 3" key="1">
    <citation type="journal article" date="2024" name="J. Plant Pathol.">
        <title>Sequence and assembly of the genome of Seiridium unicorne, isolate CBS 538.82, causal agent of cypress canker disease.</title>
        <authorList>
            <person name="Scali E."/>
            <person name="Rocca G.D."/>
            <person name="Danti R."/>
            <person name="Garbelotto M."/>
            <person name="Barberini S."/>
            <person name="Baroncelli R."/>
            <person name="Emiliani G."/>
        </authorList>
    </citation>
    <scope>NUCLEOTIDE SEQUENCE [LARGE SCALE GENOMIC DNA]</scope>
    <source>
        <strain evidence="2 3">BM-138-508</strain>
    </source>
</reference>
<feature type="region of interest" description="Disordered" evidence="1">
    <location>
        <begin position="56"/>
        <end position="76"/>
    </location>
</feature>
<dbReference type="EMBL" id="JARVKF010000112">
    <property type="protein sequence ID" value="KAK9422562.1"/>
    <property type="molecule type" value="Genomic_DNA"/>
</dbReference>
<keyword evidence="3" id="KW-1185">Reference proteome</keyword>
<evidence type="ECO:0000256" key="1">
    <source>
        <dbReference type="SAM" id="MobiDB-lite"/>
    </source>
</evidence>
<gene>
    <name evidence="2" type="ORF">SUNI508_00425</name>
</gene>
<name>A0ABR2V6N4_9PEZI</name>